<dbReference type="PANTHER" id="PTHR33908:SF11">
    <property type="entry name" value="MEMBRANE PROTEIN"/>
    <property type="match status" value="1"/>
</dbReference>
<dbReference type="RefSeq" id="WP_157635406.1">
    <property type="nucleotide sequence ID" value="NZ_HF570958.1"/>
</dbReference>
<organism evidence="10 11">
    <name type="scientific">Nostocoides japonicum T1-X7</name>
    <dbReference type="NCBI Taxonomy" id="1194083"/>
    <lineage>
        <taxon>Bacteria</taxon>
        <taxon>Bacillati</taxon>
        <taxon>Actinomycetota</taxon>
        <taxon>Actinomycetes</taxon>
        <taxon>Micrococcales</taxon>
        <taxon>Intrasporangiaceae</taxon>
        <taxon>Nostocoides</taxon>
    </lineage>
</organism>
<feature type="transmembrane region" description="Helical" evidence="9">
    <location>
        <begin position="329"/>
        <end position="350"/>
    </location>
</feature>
<evidence type="ECO:0000256" key="2">
    <source>
        <dbReference type="ARBA" id="ARBA00022475"/>
    </source>
</evidence>
<evidence type="ECO:0000313" key="10">
    <source>
        <dbReference type="EMBL" id="CCH79559.1"/>
    </source>
</evidence>
<evidence type="ECO:0000256" key="5">
    <source>
        <dbReference type="ARBA" id="ARBA00022692"/>
    </source>
</evidence>
<keyword evidence="4" id="KW-0808">Transferase</keyword>
<evidence type="ECO:0000256" key="8">
    <source>
        <dbReference type="SAM" id="MobiDB-lite"/>
    </source>
</evidence>
<evidence type="ECO:0000256" key="7">
    <source>
        <dbReference type="ARBA" id="ARBA00023136"/>
    </source>
</evidence>
<accession>A0A077M5V8</accession>
<feature type="transmembrane region" description="Helical" evidence="9">
    <location>
        <begin position="207"/>
        <end position="223"/>
    </location>
</feature>
<evidence type="ECO:0000256" key="6">
    <source>
        <dbReference type="ARBA" id="ARBA00022989"/>
    </source>
</evidence>
<keyword evidence="2" id="KW-1003">Cell membrane</keyword>
<feature type="transmembrane region" description="Helical" evidence="9">
    <location>
        <begin position="305"/>
        <end position="322"/>
    </location>
</feature>
<feature type="transmembrane region" description="Helical" evidence="9">
    <location>
        <begin position="130"/>
        <end position="146"/>
    </location>
</feature>
<dbReference type="Proteomes" id="UP000035721">
    <property type="component" value="Unassembled WGS sequence"/>
</dbReference>
<name>A0A077M5V8_9MICO</name>
<feature type="transmembrane region" description="Helical" evidence="9">
    <location>
        <begin position="362"/>
        <end position="382"/>
    </location>
</feature>
<evidence type="ECO:0000256" key="1">
    <source>
        <dbReference type="ARBA" id="ARBA00004651"/>
    </source>
</evidence>
<keyword evidence="11" id="KW-1185">Reference proteome</keyword>
<dbReference type="GO" id="GO:0009103">
    <property type="term" value="P:lipopolysaccharide biosynthetic process"/>
    <property type="evidence" value="ECO:0007669"/>
    <property type="project" value="UniProtKB-ARBA"/>
</dbReference>
<dbReference type="InterPro" id="IPR050297">
    <property type="entry name" value="LipidA_mod_glycosyltrf_83"/>
</dbReference>
<dbReference type="AlphaFoldDB" id="A0A077M5V8"/>
<comment type="subcellular location">
    <subcellularLocation>
        <location evidence="1">Cell membrane</location>
        <topology evidence="1">Multi-pass membrane protein</topology>
    </subcellularLocation>
</comment>
<keyword evidence="3" id="KW-0328">Glycosyltransferase</keyword>
<feature type="transmembrane region" description="Helical" evidence="9">
    <location>
        <begin position="152"/>
        <end position="172"/>
    </location>
</feature>
<proteinExistence type="predicted"/>
<dbReference type="OrthoDB" id="3459112at2"/>
<feature type="transmembrane region" description="Helical" evidence="9">
    <location>
        <begin position="104"/>
        <end position="123"/>
    </location>
</feature>
<dbReference type="GO" id="GO:0005886">
    <property type="term" value="C:plasma membrane"/>
    <property type="evidence" value="ECO:0007669"/>
    <property type="project" value="UniProtKB-SubCell"/>
</dbReference>
<dbReference type="PANTHER" id="PTHR33908">
    <property type="entry name" value="MANNOSYLTRANSFERASE YKCB-RELATED"/>
    <property type="match status" value="1"/>
</dbReference>
<comment type="caution">
    <text evidence="10">The sequence shown here is derived from an EMBL/GenBank/DDBJ whole genome shotgun (WGS) entry which is preliminary data.</text>
</comment>
<dbReference type="EMBL" id="CAJB01000379">
    <property type="protein sequence ID" value="CCH79559.1"/>
    <property type="molecule type" value="Genomic_DNA"/>
</dbReference>
<keyword evidence="7 9" id="KW-0472">Membrane</keyword>
<feature type="transmembrane region" description="Helical" evidence="9">
    <location>
        <begin position="394"/>
        <end position="415"/>
    </location>
</feature>
<sequence>MSDTSTTANLAPEDSEPPGPRPDALTGTPWTGADVLTAVVVGALTAVVTLVWRTEIVSTDPWHYVQAALHFPTTAWVPLGYTRYGMILPVVPVAHLLGNAQVTYYVWAVLASATLTGSLYLVARRWWGPIAGIVAVLLTVTNWVVFLNMSRYYPDVMSMALIMAALVVAIIVRGRFVGGLERSSAGTNALLVVVGFLLGWSFEARETALLCWPIVLVVLWVRGSIRRTVVLCGLGVLVWASLDVGISALAYGNPLLKPKTLLGQNLAGTTNPSDIAMAKKLVGKDRLFYLGYVARALGGPGAPPGGFWMLVVGALATVSVVLRDRAARLSGFAFLFAYVTFAGVGGMFLPDHPFGRLDVQRYWIAFIPFASLAAAGLLHVVARFVARRVRRPHWTPALGAALAVAVLLGPAATWAEEVAASPSLAPNGGAPLGEVRAYLAAHRVDVGTVWSDRHTLRLLPAYRKGPLGGRKLWTAGVRSLTGVDPNPVKGDYVLLVRTGPQTPCGFCARALEPWLKRHHSLPSNWAPVMATRNDGMVLYRVH</sequence>
<gene>
    <name evidence="10" type="ORF">BN12_480012</name>
</gene>
<feature type="transmembrane region" description="Helical" evidence="9">
    <location>
        <begin position="35"/>
        <end position="52"/>
    </location>
</feature>
<keyword evidence="6 9" id="KW-1133">Transmembrane helix</keyword>
<evidence type="ECO:0000313" key="11">
    <source>
        <dbReference type="Proteomes" id="UP000035721"/>
    </source>
</evidence>
<protein>
    <recommendedName>
        <fullName evidence="12">Glycosyltransferase RgtA/B/C/D-like domain-containing protein</fullName>
    </recommendedName>
</protein>
<feature type="region of interest" description="Disordered" evidence="8">
    <location>
        <begin position="1"/>
        <end position="27"/>
    </location>
</feature>
<feature type="transmembrane region" description="Helical" evidence="9">
    <location>
        <begin position="64"/>
        <end position="84"/>
    </location>
</feature>
<evidence type="ECO:0008006" key="12">
    <source>
        <dbReference type="Google" id="ProtNLM"/>
    </source>
</evidence>
<dbReference type="GO" id="GO:0016763">
    <property type="term" value="F:pentosyltransferase activity"/>
    <property type="evidence" value="ECO:0007669"/>
    <property type="project" value="TreeGrafter"/>
</dbReference>
<evidence type="ECO:0000256" key="9">
    <source>
        <dbReference type="SAM" id="Phobius"/>
    </source>
</evidence>
<evidence type="ECO:0000256" key="3">
    <source>
        <dbReference type="ARBA" id="ARBA00022676"/>
    </source>
</evidence>
<feature type="transmembrane region" description="Helical" evidence="9">
    <location>
        <begin position="230"/>
        <end position="251"/>
    </location>
</feature>
<feature type="transmembrane region" description="Helical" evidence="9">
    <location>
        <begin position="184"/>
        <end position="201"/>
    </location>
</feature>
<evidence type="ECO:0000256" key="4">
    <source>
        <dbReference type="ARBA" id="ARBA00022679"/>
    </source>
</evidence>
<keyword evidence="5 9" id="KW-0812">Transmembrane</keyword>
<dbReference type="STRING" id="1194083.BN12_480012"/>
<reference evidence="10 11" key="1">
    <citation type="journal article" date="2013" name="ISME J.">
        <title>A metabolic model for members of the genus Tetrasphaera involved in enhanced biological phosphorus removal.</title>
        <authorList>
            <person name="Kristiansen R."/>
            <person name="Nguyen H.T.T."/>
            <person name="Saunders A.M."/>
            <person name="Nielsen J.L."/>
            <person name="Wimmer R."/>
            <person name="Le V.Q."/>
            <person name="McIlroy S.J."/>
            <person name="Petrovski S."/>
            <person name="Seviour R.J."/>
            <person name="Calteau A."/>
            <person name="Nielsen K.L."/>
            <person name="Nielsen P.H."/>
        </authorList>
    </citation>
    <scope>NUCLEOTIDE SEQUENCE [LARGE SCALE GENOMIC DNA]</scope>
    <source>
        <strain evidence="10 11">T1-X7</strain>
    </source>
</reference>